<dbReference type="OrthoDB" id="5328682at2"/>
<evidence type="ECO:0000313" key="3">
    <source>
        <dbReference type="EMBL" id="QOQ87075.1"/>
    </source>
</evidence>
<dbReference type="Proteomes" id="UP000594749">
    <property type="component" value="Chromosome"/>
</dbReference>
<organism evidence="3 4">
    <name type="scientific">Campylobacter corcagiensis</name>
    <dbReference type="NCBI Taxonomy" id="1448857"/>
    <lineage>
        <taxon>Bacteria</taxon>
        <taxon>Pseudomonadati</taxon>
        <taxon>Campylobacterota</taxon>
        <taxon>Epsilonproteobacteria</taxon>
        <taxon>Campylobacterales</taxon>
        <taxon>Campylobacteraceae</taxon>
        <taxon>Campylobacter</taxon>
    </lineage>
</organism>
<dbReference type="RefSeq" id="WP_025803432.1">
    <property type="nucleotide sequence ID" value="NZ_CP053842.1"/>
</dbReference>
<dbReference type="PANTHER" id="PTHR33643:SF1">
    <property type="entry name" value="UREASE ACCESSORY PROTEIN D"/>
    <property type="match status" value="1"/>
</dbReference>
<gene>
    <name evidence="3" type="ORF">IMC76_07640</name>
</gene>
<evidence type="ECO:0000256" key="2">
    <source>
        <dbReference type="ARBA" id="ARBA00023186"/>
    </source>
</evidence>
<comment type="similarity">
    <text evidence="1">Belongs to the UreD family.</text>
</comment>
<evidence type="ECO:0000256" key="1">
    <source>
        <dbReference type="ARBA" id="ARBA00007177"/>
    </source>
</evidence>
<proteinExistence type="inferred from homology"/>
<dbReference type="PANTHER" id="PTHR33643">
    <property type="entry name" value="UREASE ACCESSORY PROTEIN D"/>
    <property type="match status" value="1"/>
</dbReference>
<reference evidence="3" key="1">
    <citation type="submission" date="2020-10" db="EMBL/GenBank/DDBJ databases">
        <title>Campylobacter and Helicobacter PacBio genomes.</title>
        <authorList>
            <person name="Lane C."/>
        </authorList>
    </citation>
    <scope>NUCLEOTIDE SEQUENCE [LARGE SCALE GENOMIC DNA]</scope>
    <source>
        <strain evidence="3">2016D-0077</strain>
    </source>
</reference>
<name>A0A7M1LHU9_9BACT</name>
<evidence type="ECO:0000313" key="4">
    <source>
        <dbReference type="Proteomes" id="UP000594749"/>
    </source>
</evidence>
<accession>A0A7M1LHU9</accession>
<keyword evidence="4" id="KW-1185">Reference proteome</keyword>
<protein>
    <submittedName>
        <fullName evidence="3">Urease accessory protein UreD</fullName>
    </submittedName>
</protein>
<dbReference type="Pfam" id="PF01774">
    <property type="entry name" value="UreD"/>
    <property type="match status" value="1"/>
</dbReference>
<dbReference type="EMBL" id="CP063078">
    <property type="protein sequence ID" value="QOQ87075.1"/>
    <property type="molecule type" value="Genomic_DNA"/>
</dbReference>
<sequence>MNKLSLTFAKKGEITYLKEYKNKGCLKASRVLNDEFIYLVTLGGGLISGEKYKQNITLLDGAKIAIKPQSNQKVYKTQDGKFAIFNSKINLGKNSFLDYENLSLIAYEDAKFRQISDFYLEKNSKLIYIDGVSSGYSSDDKLFSFSELFLVNNFYADEKLIFSDKTFLGDEIKSFGIFKEFKFSFFMFCYGFKTPKFDDVISDDLVISSAKLGDEILICRVLSNSEFKAIKELHKLKESLNNYQNSL</sequence>
<dbReference type="HAMAP" id="MF_01384">
    <property type="entry name" value="UreD"/>
    <property type="match status" value="1"/>
</dbReference>
<dbReference type="InterPro" id="IPR002669">
    <property type="entry name" value="UreD"/>
</dbReference>
<dbReference type="AlphaFoldDB" id="A0A7M1LHU9"/>
<keyword evidence="2" id="KW-0143">Chaperone</keyword>
<dbReference type="SUPFAM" id="SSF56399">
    <property type="entry name" value="ADP-ribosylation"/>
    <property type="match status" value="1"/>
</dbReference>
<dbReference type="GO" id="GO:0016151">
    <property type="term" value="F:nickel cation binding"/>
    <property type="evidence" value="ECO:0007669"/>
    <property type="project" value="InterPro"/>
</dbReference>